<comment type="caution">
    <text evidence="2">The sequence shown here is derived from an EMBL/GenBank/DDBJ whole genome shotgun (WGS) entry which is preliminary data.</text>
</comment>
<gene>
    <name evidence="2" type="ORF">IQ05_01279</name>
</gene>
<dbReference type="EMBL" id="VLKO01000004">
    <property type="protein sequence ID" value="TWI00622.1"/>
    <property type="molecule type" value="Genomic_DNA"/>
</dbReference>
<evidence type="ECO:0000313" key="2">
    <source>
        <dbReference type="EMBL" id="TWI00622.1"/>
    </source>
</evidence>
<name>A0ABY3FL90_9FLAO</name>
<organism evidence="2 3">
    <name type="scientific">Flavobacterium tiangeerense</name>
    <dbReference type="NCBI Taxonomy" id="459471"/>
    <lineage>
        <taxon>Bacteria</taxon>
        <taxon>Pseudomonadati</taxon>
        <taxon>Bacteroidota</taxon>
        <taxon>Flavobacteriia</taxon>
        <taxon>Flavobacteriales</taxon>
        <taxon>Flavobacteriaceae</taxon>
        <taxon>Flavobacterium</taxon>
    </lineage>
</organism>
<dbReference type="Proteomes" id="UP000317519">
    <property type="component" value="Unassembled WGS sequence"/>
</dbReference>
<proteinExistence type="predicted"/>
<reference evidence="2 3" key="1">
    <citation type="journal article" date="2015" name="Stand. Genomic Sci.">
        <title>Genomic Encyclopedia of Bacterial and Archaeal Type Strains, Phase III: the genomes of soil and plant-associated and newly described type strains.</title>
        <authorList>
            <person name="Whitman W.B."/>
            <person name="Woyke T."/>
            <person name="Klenk H.P."/>
            <person name="Zhou Y."/>
            <person name="Lilburn T.G."/>
            <person name="Beck B.J."/>
            <person name="De Vos P."/>
            <person name="Vandamme P."/>
            <person name="Eisen J.A."/>
            <person name="Garrity G."/>
            <person name="Hugenholtz P."/>
            <person name="Kyrpides N.C."/>
        </authorList>
    </citation>
    <scope>NUCLEOTIDE SEQUENCE [LARGE SCALE GENOMIC DNA]</scope>
    <source>
        <strain evidence="2 3">CGMCC 1.6847</strain>
    </source>
</reference>
<dbReference type="PIRSF" id="PIRSF039123">
    <property type="entry name" value="Diphthamide_synthase"/>
    <property type="match status" value="1"/>
</dbReference>
<sequence length="247" mass="28253">MKNKALFNWSSGKDSALALYKTLQDPTLEIITLLTSVNQLYQRVSMHGVRVDLLELQAKSIGLPLEIMQIPEMPTMEIYDNIMKETLKNCKVQGITHSIFGDIFLEDLRKYREDKLAEVQIKGLFPLWKTPTPDLIQEFISLGFKTIVVCVNERFLDKSFVGRTIDQDFLNDLPADVDVCGENGEFHTFTYDGPIFSTPILYEKGEIVYRKYEKPATNESSNTACDTSDESVYDFGFWYCDLIPVSL</sequence>
<dbReference type="InterPro" id="IPR002761">
    <property type="entry name" value="Diphthami_syn_dom"/>
</dbReference>
<accession>A0ABY3FL90</accession>
<dbReference type="Gene3D" id="3.90.1490.10">
    <property type="entry name" value="putative n-type atp pyrophosphatase, domain 2"/>
    <property type="match status" value="1"/>
</dbReference>
<evidence type="ECO:0000313" key="3">
    <source>
        <dbReference type="Proteomes" id="UP000317519"/>
    </source>
</evidence>
<dbReference type="RefSeq" id="WP_144891022.1">
    <property type="nucleotide sequence ID" value="NZ_VLKO01000004.1"/>
</dbReference>
<dbReference type="CDD" id="cd01994">
    <property type="entry name" value="AANH_PF0828-like"/>
    <property type="match status" value="1"/>
</dbReference>
<feature type="domain" description="Diphthamide synthase" evidence="1">
    <location>
        <begin position="6"/>
        <end position="200"/>
    </location>
</feature>
<dbReference type="InterPro" id="IPR030662">
    <property type="entry name" value="DPH6/MJ0570"/>
</dbReference>
<dbReference type="InterPro" id="IPR014729">
    <property type="entry name" value="Rossmann-like_a/b/a_fold"/>
</dbReference>
<dbReference type="SUPFAM" id="SSF52402">
    <property type="entry name" value="Adenine nucleotide alpha hydrolases-like"/>
    <property type="match status" value="1"/>
</dbReference>
<evidence type="ECO:0000259" key="1">
    <source>
        <dbReference type="Pfam" id="PF01902"/>
    </source>
</evidence>
<dbReference type="NCBIfam" id="TIGR00290">
    <property type="entry name" value="MJ0570_dom"/>
    <property type="match status" value="1"/>
</dbReference>
<dbReference type="Gene3D" id="3.40.50.620">
    <property type="entry name" value="HUPs"/>
    <property type="match status" value="1"/>
</dbReference>
<keyword evidence="3" id="KW-1185">Reference proteome</keyword>
<dbReference type="Pfam" id="PF01902">
    <property type="entry name" value="Diphthami_syn_2"/>
    <property type="match status" value="1"/>
</dbReference>
<protein>
    <submittedName>
        <fullName evidence="2">Uncharacterized protein (TIGR00290 family)</fullName>
    </submittedName>
</protein>